<evidence type="ECO:0000256" key="1">
    <source>
        <dbReference type="ARBA" id="ARBA00004976"/>
    </source>
</evidence>
<dbReference type="Pfam" id="PF13328">
    <property type="entry name" value="HD_4"/>
    <property type="match status" value="1"/>
</dbReference>
<dbReference type="PROSITE" id="PS51831">
    <property type="entry name" value="HD"/>
    <property type="match status" value="1"/>
</dbReference>
<dbReference type="PROSITE" id="PS51671">
    <property type="entry name" value="ACT"/>
    <property type="match status" value="1"/>
</dbReference>
<dbReference type="InterPro" id="IPR012675">
    <property type="entry name" value="Beta-grasp_dom_sf"/>
</dbReference>
<feature type="domain" description="ACT" evidence="5">
    <location>
        <begin position="643"/>
        <end position="717"/>
    </location>
</feature>
<dbReference type="CDD" id="cd04876">
    <property type="entry name" value="ACT_RelA-SpoT"/>
    <property type="match status" value="1"/>
</dbReference>
<comment type="function">
    <text evidence="4">In eubacteria ppGpp (guanosine 3'-diphosphate 5'-diphosphate) is a mediator of the stringent response that coordinates a variety of cellular activities in response to changes in nutritional abundance.</text>
</comment>
<dbReference type="InterPro" id="IPR004811">
    <property type="entry name" value="RelA/Spo_fam"/>
</dbReference>
<dbReference type="Pfam" id="PF02824">
    <property type="entry name" value="TGS"/>
    <property type="match status" value="1"/>
</dbReference>
<name>A0ABT1Y7D7_9FIRM</name>
<dbReference type="InterPro" id="IPR012676">
    <property type="entry name" value="TGS-like"/>
</dbReference>
<organism evidence="8 9">
    <name type="scientific">Dehalobacterium formicoaceticum</name>
    <dbReference type="NCBI Taxonomy" id="51515"/>
    <lineage>
        <taxon>Bacteria</taxon>
        <taxon>Bacillati</taxon>
        <taxon>Bacillota</taxon>
        <taxon>Clostridia</taxon>
        <taxon>Eubacteriales</taxon>
        <taxon>Peptococcaceae</taxon>
        <taxon>Dehalobacterium</taxon>
    </lineage>
</organism>
<evidence type="ECO:0000256" key="3">
    <source>
        <dbReference type="ARBA" id="ARBA00048244"/>
    </source>
</evidence>
<evidence type="ECO:0000256" key="4">
    <source>
        <dbReference type="RuleBase" id="RU003847"/>
    </source>
</evidence>
<dbReference type="EMBL" id="JANPWE010000011">
    <property type="protein sequence ID" value="MCR6546797.1"/>
    <property type="molecule type" value="Genomic_DNA"/>
</dbReference>
<dbReference type="InterPro" id="IPR043519">
    <property type="entry name" value="NT_sf"/>
</dbReference>
<comment type="caution">
    <text evidence="8">The sequence shown here is derived from an EMBL/GenBank/DDBJ whole genome shotgun (WGS) entry which is preliminary data.</text>
</comment>
<evidence type="ECO:0000256" key="2">
    <source>
        <dbReference type="ARBA" id="ARBA00013251"/>
    </source>
</evidence>
<dbReference type="InterPro" id="IPR003607">
    <property type="entry name" value="HD/PDEase_dom"/>
</dbReference>
<dbReference type="RefSeq" id="WP_089612646.1">
    <property type="nucleotide sequence ID" value="NZ_CP022121.1"/>
</dbReference>
<proteinExistence type="inferred from homology"/>
<dbReference type="NCBIfam" id="TIGR00691">
    <property type="entry name" value="spoT_relA"/>
    <property type="match status" value="1"/>
</dbReference>
<dbReference type="Gene3D" id="3.30.460.10">
    <property type="entry name" value="Beta Polymerase, domain 2"/>
    <property type="match status" value="1"/>
</dbReference>
<evidence type="ECO:0000259" key="5">
    <source>
        <dbReference type="PROSITE" id="PS51671"/>
    </source>
</evidence>
<dbReference type="Gene3D" id="3.30.70.260">
    <property type="match status" value="1"/>
</dbReference>
<gene>
    <name evidence="8" type="ORF">NVS47_14975</name>
</gene>
<dbReference type="SMART" id="SM00471">
    <property type="entry name" value="HDc"/>
    <property type="match status" value="1"/>
</dbReference>
<dbReference type="SUPFAM" id="SSF109604">
    <property type="entry name" value="HD-domain/PDEase-like"/>
    <property type="match status" value="1"/>
</dbReference>
<dbReference type="InterPro" id="IPR045865">
    <property type="entry name" value="ACT-like_dom_sf"/>
</dbReference>
<accession>A0ABT1Y7D7</accession>
<dbReference type="Proteomes" id="UP001524944">
    <property type="component" value="Unassembled WGS sequence"/>
</dbReference>
<comment type="pathway">
    <text evidence="1">Purine metabolism; ppGpp biosynthesis; ppGpp from GTP: step 1/2.</text>
</comment>
<dbReference type="Pfam" id="PF19296">
    <property type="entry name" value="RelA_AH_RIS"/>
    <property type="match status" value="1"/>
</dbReference>
<evidence type="ECO:0000313" key="8">
    <source>
        <dbReference type="EMBL" id="MCR6546797.1"/>
    </source>
</evidence>
<dbReference type="SUPFAM" id="SSF81271">
    <property type="entry name" value="TGS-like"/>
    <property type="match status" value="1"/>
</dbReference>
<dbReference type="InterPro" id="IPR007685">
    <property type="entry name" value="RelA_SpoT"/>
</dbReference>
<dbReference type="SUPFAM" id="SSF81301">
    <property type="entry name" value="Nucleotidyltransferase"/>
    <property type="match status" value="1"/>
</dbReference>
<comment type="similarity">
    <text evidence="4">Belongs to the relA/spoT family.</text>
</comment>
<dbReference type="SMART" id="SM00954">
    <property type="entry name" value="RelA_SpoT"/>
    <property type="match status" value="1"/>
</dbReference>
<keyword evidence="9" id="KW-1185">Reference proteome</keyword>
<evidence type="ECO:0000259" key="6">
    <source>
        <dbReference type="PROSITE" id="PS51831"/>
    </source>
</evidence>
<dbReference type="InterPro" id="IPR006674">
    <property type="entry name" value="HD_domain"/>
</dbReference>
<dbReference type="CDD" id="cd01668">
    <property type="entry name" value="TGS_RSH"/>
    <property type="match status" value="1"/>
</dbReference>
<evidence type="ECO:0000259" key="7">
    <source>
        <dbReference type="PROSITE" id="PS51880"/>
    </source>
</evidence>
<dbReference type="Pfam" id="PF13291">
    <property type="entry name" value="ACT_4"/>
    <property type="match status" value="1"/>
</dbReference>
<dbReference type="InterPro" id="IPR033655">
    <property type="entry name" value="TGS_RelA/SpoT"/>
</dbReference>
<dbReference type="CDD" id="cd05399">
    <property type="entry name" value="NT_Rel-Spo_like"/>
    <property type="match status" value="1"/>
</dbReference>
<dbReference type="InterPro" id="IPR002912">
    <property type="entry name" value="ACT_dom"/>
</dbReference>
<dbReference type="PANTHER" id="PTHR21262">
    <property type="entry name" value="GUANOSINE-3',5'-BIS DIPHOSPHATE 3'-PYROPHOSPHOHYDROLASE"/>
    <property type="match status" value="1"/>
</dbReference>
<reference evidence="8 9" key="1">
    <citation type="submission" date="2022-08" db="EMBL/GenBank/DDBJ databases">
        <title>Proteogenomics of the novel Dehalobacterium formicoaceticum strain EZ94 highlights a key role of methyltransferases during anaerobic dichloromethane degradation.</title>
        <authorList>
            <person name="Wasmund K."/>
        </authorList>
    </citation>
    <scope>NUCLEOTIDE SEQUENCE [LARGE SCALE GENOMIC DNA]</scope>
    <source>
        <strain evidence="8 9">EZ94</strain>
    </source>
</reference>
<protein>
    <recommendedName>
        <fullName evidence="2">GTP diphosphokinase</fullName>
        <ecNumber evidence="2">2.7.6.5</ecNumber>
    </recommendedName>
</protein>
<dbReference type="InterPro" id="IPR045600">
    <property type="entry name" value="RelA/SpoT_AH_RIS"/>
</dbReference>
<dbReference type="Gene3D" id="3.10.20.30">
    <property type="match status" value="1"/>
</dbReference>
<comment type="catalytic activity">
    <reaction evidence="3">
        <text>GTP + ATP = guanosine 3'-diphosphate 5'-triphosphate + AMP</text>
        <dbReference type="Rhea" id="RHEA:22088"/>
        <dbReference type="ChEBI" id="CHEBI:30616"/>
        <dbReference type="ChEBI" id="CHEBI:37565"/>
        <dbReference type="ChEBI" id="CHEBI:142410"/>
        <dbReference type="ChEBI" id="CHEBI:456215"/>
        <dbReference type="EC" id="2.7.6.5"/>
    </reaction>
</comment>
<dbReference type="Pfam" id="PF04607">
    <property type="entry name" value="RelA_SpoT"/>
    <property type="match status" value="1"/>
</dbReference>
<dbReference type="EC" id="2.7.6.5" evidence="2"/>
<dbReference type="SUPFAM" id="SSF55021">
    <property type="entry name" value="ACT-like"/>
    <property type="match status" value="1"/>
</dbReference>
<feature type="domain" description="TGS" evidence="7">
    <location>
        <begin position="385"/>
        <end position="446"/>
    </location>
</feature>
<dbReference type="PROSITE" id="PS51880">
    <property type="entry name" value="TGS"/>
    <property type="match status" value="1"/>
</dbReference>
<dbReference type="InterPro" id="IPR004095">
    <property type="entry name" value="TGS"/>
</dbReference>
<dbReference type="CDD" id="cd00077">
    <property type="entry name" value="HDc"/>
    <property type="match status" value="1"/>
</dbReference>
<sequence>MDINELVAEIKKYNPASDGELIKRAYRYAADAHGTQIRYSGEPYIKHPLAVAEILAMLQLDDITIVAGLLHDVIEDTNITSFNIIKEFGEEVALLVDGVTKLGKLEYKSREEQQVENLRKMFIAMAKDIRVILIKLADRLHNMRTLRYHQSEKRQKEIAEETLEIFAPLAHRLGIFKIKWELEDLSLRYLEPEKYYSLVDQISAKRAEREQFIEEICQTINEKLEAVDIKGDVTGRPKSFYSIYRKMINQNKELSEIYDLMAVRVIVDSVKDCYGVLGIIHTLWKPIPGRFKDYIAMPKQNMYQSIHTTVIGNNGEPFEIQIRTWDMHRTSEYGIAAHWRYKEGRSGDKEFEKKLTWLRGMLEWQQDLKDATEFMESIKVDLFVDSVYVFTPQGDVVELPAGAVPLDFAYRVHTQVGHQCIGAKINGKIVPLDYQLSNGDIVEILTMKGRGPSQDWLKIVKTSQAKSRIRQWFKKEKREDNILRGKEILEKEIKKYGQDTGYFFKAERLAEAAKKFNYQSGDDLLVAVGDGIISPLQVLTKIKEDFRKDKELAAPLPEMKPWAESGKPSQGIIVRGIDNAMVRFSRCCKPLPGDPIVGYITRGRGVSIHRADCPNVLHAHQQEQERLIEVEWDQKEQGLFQVEIEAIALDRPRLAMDVMSAIADTKTTINSVHARATKNKHASVNVKMEIKSLDHLEYIMNKVKRLKDILEVKRVTPSGNTDL</sequence>
<evidence type="ECO:0000313" key="9">
    <source>
        <dbReference type="Proteomes" id="UP001524944"/>
    </source>
</evidence>
<feature type="domain" description="HD" evidence="6">
    <location>
        <begin position="44"/>
        <end position="143"/>
    </location>
</feature>
<dbReference type="PANTHER" id="PTHR21262:SF31">
    <property type="entry name" value="GTP PYROPHOSPHOKINASE"/>
    <property type="match status" value="1"/>
</dbReference>
<dbReference type="Gene3D" id="1.10.3210.10">
    <property type="entry name" value="Hypothetical protein af1432"/>
    <property type="match status" value="1"/>
</dbReference>